<proteinExistence type="predicted"/>
<sequence>MRGVGGDGARFARGGVPGAGLVVRGRLLARPAVAVRGGAGVREVPVVRAARPFGLPVPVPVPVAVGVAVALVVVVPAAATAAPAAAAALRVVADGQEDQPGEQQREQLVAVAHRGEEDTGADHGQQHRADRLAVHPAGEHPLQLGAAGAALAVRALLGRHDQPGQAVQEEAEAAGEAEHDRHHAEHHRVDVQVPAEAAADAGHHAVVLGPGQRGSVGRGRGARPGLVELLCAVVFGHAHHPGGCRTPPQPVPPLLGP</sequence>
<keyword evidence="2" id="KW-1185">Reference proteome</keyword>
<gene>
    <name evidence="1" type="ORF">GCM10009639_69100</name>
</gene>
<name>A0ABN1YIW1_9ACTN</name>
<accession>A0ABN1YIW1</accession>
<evidence type="ECO:0000313" key="2">
    <source>
        <dbReference type="Proteomes" id="UP001499863"/>
    </source>
</evidence>
<dbReference type="Proteomes" id="UP001499863">
    <property type="component" value="Unassembled WGS sequence"/>
</dbReference>
<comment type="caution">
    <text evidence="1">The sequence shown here is derived from an EMBL/GenBank/DDBJ whole genome shotgun (WGS) entry which is preliminary data.</text>
</comment>
<organism evidence="1 2">
    <name type="scientific">Kitasatospora putterlickiae</name>
    <dbReference type="NCBI Taxonomy" id="221725"/>
    <lineage>
        <taxon>Bacteria</taxon>
        <taxon>Bacillati</taxon>
        <taxon>Actinomycetota</taxon>
        <taxon>Actinomycetes</taxon>
        <taxon>Kitasatosporales</taxon>
        <taxon>Streptomycetaceae</taxon>
        <taxon>Kitasatospora</taxon>
    </lineage>
</organism>
<evidence type="ECO:0000313" key="1">
    <source>
        <dbReference type="EMBL" id="GAA1415177.1"/>
    </source>
</evidence>
<dbReference type="EMBL" id="BAAAKJ010000513">
    <property type="protein sequence ID" value="GAA1415177.1"/>
    <property type="molecule type" value="Genomic_DNA"/>
</dbReference>
<protein>
    <submittedName>
        <fullName evidence="1">Uncharacterized protein</fullName>
    </submittedName>
</protein>
<reference evidence="1 2" key="1">
    <citation type="journal article" date="2019" name="Int. J. Syst. Evol. Microbiol.">
        <title>The Global Catalogue of Microorganisms (GCM) 10K type strain sequencing project: providing services to taxonomists for standard genome sequencing and annotation.</title>
        <authorList>
            <consortium name="The Broad Institute Genomics Platform"/>
            <consortium name="The Broad Institute Genome Sequencing Center for Infectious Disease"/>
            <person name="Wu L."/>
            <person name="Ma J."/>
        </authorList>
    </citation>
    <scope>NUCLEOTIDE SEQUENCE [LARGE SCALE GENOMIC DNA]</scope>
    <source>
        <strain evidence="1 2">JCM 12393</strain>
    </source>
</reference>